<name>A0ABV9ZKL3_9PSEU</name>
<dbReference type="Gene3D" id="2.130.10.10">
    <property type="entry name" value="YVTN repeat-like/Quinoprotein amine dehydrogenase"/>
    <property type="match status" value="2"/>
</dbReference>
<keyword evidence="2" id="KW-1185">Reference proteome</keyword>
<dbReference type="InterPro" id="IPR019405">
    <property type="entry name" value="Lactonase_7-beta_prop"/>
</dbReference>
<accession>A0ABV9ZKL3</accession>
<dbReference type="InterPro" id="IPR011964">
    <property type="entry name" value="YVTN_b-propeller_repeat"/>
</dbReference>
<organism evidence="1 2">
    <name type="scientific">Actinomycetospora rhizophila</name>
    <dbReference type="NCBI Taxonomy" id="1416876"/>
    <lineage>
        <taxon>Bacteria</taxon>
        <taxon>Bacillati</taxon>
        <taxon>Actinomycetota</taxon>
        <taxon>Actinomycetes</taxon>
        <taxon>Pseudonocardiales</taxon>
        <taxon>Pseudonocardiaceae</taxon>
        <taxon>Actinomycetospora</taxon>
    </lineage>
</organism>
<dbReference type="Proteomes" id="UP001596175">
    <property type="component" value="Unassembled WGS sequence"/>
</dbReference>
<reference evidence="2" key="1">
    <citation type="journal article" date="2019" name="Int. J. Syst. Evol. Microbiol.">
        <title>The Global Catalogue of Microorganisms (GCM) 10K type strain sequencing project: providing services to taxonomists for standard genome sequencing and annotation.</title>
        <authorList>
            <consortium name="The Broad Institute Genomics Platform"/>
            <consortium name="The Broad Institute Genome Sequencing Center for Infectious Disease"/>
            <person name="Wu L."/>
            <person name="Ma J."/>
        </authorList>
    </citation>
    <scope>NUCLEOTIDE SEQUENCE [LARGE SCALE GENOMIC DNA]</scope>
    <source>
        <strain evidence="2">XZYJ18</strain>
    </source>
</reference>
<dbReference type="PANTHER" id="PTHR47197">
    <property type="entry name" value="PROTEIN NIRF"/>
    <property type="match status" value="1"/>
</dbReference>
<dbReference type="Pfam" id="PF10282">
    <property type="entry name" value="Lactonase"/>
    <property type="match status" value="1"/>
</dbReference>
<comment type="caution">
    <text evidence="1">The sequence shown here is derived from an EMBL/GenBank/DDBJ whole genome shotgun (WGS) entry which is preliminary data.</text>
</comment>
<dbReference type="NCBIfam" id="TIGR02276">
    <property type="entry name" value="beta_rpt_yvtn"/>
    <property type="match status" value="1"/>
</dbReference>
<gene>
    <name evidence="1" type="ORF">ACFPK1_27525</name>
</gene>
<dbReference type="PANTHER" id="PTHR47197:SF3">
    <property type="entry name" value="DIHYDRO-HEME D1 DEHYDROGENASE"/>
    <property type="match status" value="1"/>
</dbReference>
<dbReference type="SUPFAM" id="SSF51004">
    <property type="entry name" value="C-terminal (heme d1) domain of cytochrome cd1-nitrite reductase"/>
    <property type="match status" value="1"/>
</dbReference>
<proteinExistence type="predicted"/>
<dbReference type="RefSeq" id="WP_378024147.1">
    <property type="nucleotide sequence ID" value="NZ_JBHSKG010000020.1"/>
</dbReference>
<evidence type="ECO:0000313" key="1">
    <source>
        <dbReference type="EMBL" id="MFC5142013.1"/>
    </source>
</evidence>
<dbReference type="InterPro" id="IPR051200">
    <property type="entry name" value="Host-pathogen_enzymatic-act"/>
</dbReference>
<dbReference type="InterPro" id="IPR015943">
    <property type="entry name" value="WD40/YVTN_repeat-like_dom_sf"/>
</dbReference>
<dbReference type="EMBL" id="JBHSKG010000020">
    <property type="protein sequence ID" value="MFC5142013.1"/>
    <property type="molecule type" value="Genomic_DNA"/>
</dbReference>
<evidence type="ECO:0000313" key="2">
    <source>
        <dbReference type="Proteomes" id="UP001596175"/>
    </source>
</evidence>
<sequence>MTTSDPAAPALHVIDTASNTVVSSAPIPGIPRFVAVSPANGNAYVTYNDEAANQLMVAVYDVNQGHIMATIPTGQPADRKYGQTWLFVFAISRDGTRIYVPHHNASVVSVIDAVAGAPVAQIPMPKNPHSVALSPNSPFAYVAAHASGEVDVFDTRTNAFVGAVPVGAGTSPHDVAVSPDGRRVNVVNFDGGTVGAIDTATNRVVATIPVGGKPQSVIFAADGRRSYIVDNTNSTISTVDVGTNQITGTVPVAPGASMIALAPDGTRAYVASRNTGTITTLLTAS</sequence>
<dbReference type="InterPro" id="IPR011048">
    <property type="entry name" value="Haem_d1_sf"/>
</dbReference>
<protein>
    <submittedName>
        <fullName evidence="1">Beta-propeller fold lactonase family protein</fullName>
    </submittedName>
</protein>